<dbReference type="RefSeq" id="WP_006028778.1">
    <property type="nucleotide sequence ID" value="NZ_CP013382.1"/>
</dbReference>
<feature type="region of interest" description="Disordered" evidence="1">
    <location>
        <begin position="73"/>
        <end position="143"/>
    </location>
</feature>
<evidence type="ECO:0000256" key="1">
    <source>
        <dbReference type="SAM" id="MobiDB-lite"/>
    </source>
</evidence>
<dbReference type="AlphaFoldDB" id="A0A7U4P9J6"/>
<sequence>MNDDVRSVRIGRLVIDAGALGGLTRERLAAHVQAALAQRLSGRDRAAAAPAPAVARRIVDAVVAQLGELAWTTAAPAQRGDRFPASSAGAARIGGDPPSSAQAGDGLPRPPSPPSPPIATARDDVGAGSASTGAPRNDGGERR</sequence>
<evidence type="ECO:0000313" key="2">
    <source>
        <dbReference type="EMBL" id="QPS46961.1"/>
    </source>
</evidence>
<name>A0A7U4P9J6_9BURK</name>
<dbReference type="KEGG" id="bhg:I6G56_21010"/>
<proteinExistence type="predicted"/>
<accession>A0A7U4P9J6</accession>
<accession>A0A7T2X080</accession>
<dbReference type="EMBL" id="CP065687">
    <property type="protein sequence ID" value="QPS46961.1"/>
    <property type="molecule type" value="Genomic_DNA"/>
</dbReference>
<organism evidence="2 3">
    <name type="scientific">Burkholderia humptydooensis</name>
    <dbReference type="NCBI Taxonomy" id="430531"/>
    <lineage>
        <taxon>Bacteria</taxon>
        <taxon>Pseudomonadati</taxon>
        <taxon>Pseudomonadota</taxon>
        <taxon>Betaproteobacteria</taxon>
        <taxon>Burkholderiales</taxon>
        <taxon>Burkholderiaceae</taxon>
        <taxon>Burkholderia</taxon>
        <taxon>pseudomallei group</taxon>
    </lineage>
</organism>
<protein>
    <submittedName>
        <fullName evidence="2">Uncharacterized protein</fullName>
    </submittedName>
</protein>
<feature type="compositionally biased region" description="Pro residues" evidence="1">
    <location>
        <begin position="108"/>
        <end position="117"/>
    </location>
</feature>
<gene>
    <name evidence="2" type="ORF">I6G56_21010</name>
</gene>
<evidence type="ECO:0000313" key="3">
    <source>
        <dbReference type="Proteomes" id="UP000594943"/>
    </source>
</evidence>
<dbReference type="Proteomes" id="UP000594943">
    <property type="component" value="Chromosome 2"/>
</dbReference>
<reference evidence="2 3" key="1">
    <citation type="submission" date="2020-12" db="EMBL/GenBank/DDBJ databases">
        <title>FDA dAtabase for Regulatory Grade micrObial Sequences (FDA-ARGOS): Supporting development and validation of Infectious Disease Dx tests.</title>
        <authorList>
            <person name="Nelson B."/>
            <person name="Plummer A."/>
            <person name="Tallon L."/>
            <person name="Sadzewicz L."/>
            <person name="Zhao X."/>
            <person name="Boylan J."/>
            <person name="Ott S."/>
            <person name="Bowen H."/>
            <person name="Vavikolanu K."/>
            <person name="Mehta A."/>
            <person name="Aluvathingal J."/>
            <person name="Nadendla S."/>
            <person name="Myers T."/>
            <person name="Yan Y."/>
            <person name="Sichtig H."/>
        </authorList>
    </citation>
    <scope>NUCLEOTIDE SEQUENCE [LARGE SCALE GENOMIC DNA]</scope>
    <source>
        <strain evidence="2 3">FDAARGOS_899</strain>
    </source>
</reference>